<protein>
    <submittedName>
        <fullName evidence="1">Uncharacterized protein</fullName>
    </submittedName>
</protein>
<gene>
    <name evidence="1" type="ORF">DY000_02014790</name>
</gene>
<comment type="caution">
    <text evidence="1">The sequence shown here is derived from an EMBL/GenBank/DDBJ whole genome shotgun (WGS) entry which is preliminary data.</text>
</comment>
<evidence type="ECO:0000313" key="2">
    <source>
        <dbReference type="Proteomes" id="UP000266723"/>
    </source>
</evidence>
<name>A0ABQ7D5J4_BRACR</name>
<organism evidence="1 2">
    <name type="scientific">Brassica cretica</name>
    <name type="common">Mustard</name>
    <dbReference type="NCBI Taxonomy" id="69181"/>
    <lineage>
        <taxon>Eukaryota</taxon>
        <taxon>Viridiplantae</taxon>
        <taxon>Streptophyta</taxon>
        <taxon>Embryophyta</taxon>
        <taxon>Tracheophyta</taxon>
        <taxon>Spermatophyta</taxon>
        <taxon>Magnoliopsida</taxon>
        <taxon>eudicotyledons</taxon>
        <taxon>Gunneridae</taxon>
        <taxon>Pentapetalae</taxon>
        <taxon>rosids</taxon>
        <taxon>malvids</taxon>
        <taxon>Brassicales</taxon>
        <taxon>Brassicaceae</taxon>
        <taxon>Brassiceae</taxon>
        <taxon>Brassica</taxon>
    </lineage>
</organism>
<keyword evidence="2" id="KW-1185">Reference proteome</keyword>
<dbReference type="Proteomes" id="UP000266723">
    <property type="component" value="Unassembled WGS sequence"/>
</dbReference>
<dbReference type="EMBL" id="QGKV02000759">
    <property type="protein sequence ID" value="KAF3566822.1"/>
    <property type="molecule type" value="Genomic_DNA"/>
</dbReference>
<reference evidence="1 2" key="1">
    <citation type="journal article" date="2020" name="BMC Genomics">
        <title>Intraspecific diversification of the crop wild relative Brassica cretica Lam. using demographic model selection.</title>
        <authorList>
            <person name="Kioukis A."/>
            <person name="Michalopoulou V.A."/>
            <person name="Briers L."/>
            <person name="Pirintsos S."/>
            <person name="Studholme D.J."/>
            <person name="Pavlidis P."/>
            <person name="Sarris P.F."/>
        </authorList>
    </citation>
    <scope>NUCLEOTIDE SEQUENCE [LARGE SCALE GENOMIC DNA]</scope>
    <source>
        <strain evidence="2">cv. PFS-1207/04</strain>
    </source>
</reference>
<sequence>MGLTNVSIHGTPMKPDSTLHLPSRLSWPLRVESGLLPSLLVICVCYQDTEEAKDVFIHDQTLPMGRCRRNLGRACKGTDLPAFYRRRGGYILTIASLRSYGLTGVSPRTKVCPDDTIQDRGCYRDEERWRSNDLCVCECSGSSNCGSGDGGMLPSCLTERPEDIRFVFLTLEASSC</sequence>
<accession>A0ABQ7D5J4</accession>
<evidence type="ECO:0000313" key="1">
    <source>
        <dbReference type="EMBL" id="KAF3566822.1"/>
    </source>
</evidence>
<proteinExistence type="predicted"/>